<keyword evidence="5" id="KW-0436">Ligase</keyword>
<name>A0ABV8S6G1_9BACL</name>
<evidence type="ECO:0000313" key="6">
    <source>
        <dbReference type="Proteomes" id="UP001595755"/>
    </source>
</evidence>
<dbReference type="EC" id="6.3.3.2" evidence="4"/>
<evidence type="ECO:0000313" key="5">
    <source>
        <dbReference type="EMBL" id="MFC4302433.1"/>
    </source>
</evidence>
<dbReference type="PANTHER" id="PTHR23407">
    <property type="entry name" value="ATPASE INHIBITOR/5-FORMYLTETRAHYDROFOLATE CYCLO-LIGASE"/>
    <property type="match status" value="1"/>
</dbReference>
<keyword evidence="6" id="KW-1185">Reference proteome</keyword>
<reference evidence="6" key="1">
    <citation type="journal article" date="2019" name="Int. J. Syst. Evol. Microbiol.">
        <title>The Global Catalogue of Microorganisms (GCM) 10K type strain sequencing project: providing services to taxonomists for standard genome sequencing and annotation.</title>
        <authorList>
            <consortium name="The Broad Institute Genomics Platform"/>
            <consortium name="The Broad Institute Genome Sequencing Center for Infectious Disease"/>
            <person name="Wu L."/>
            <person name="Ma J."/>
        </authorList>
    </citation>
    <scope>NUCLEOTIDE SEQUENCE [LARGE SCALE GENOMIC DNA]</scope>
    <source>
        <strain evidence="6">CGMCC 4.1641</strain>
    </source>
</reference>
<keyword evidence="2 4" id="KW-0547">Nucleotide-binding</keyword>
<keyword evidence="4" id="KW-0479">Metal-binding</keyword>
<sequence length="216" mass="23781">MENKVISEEKANWRRRMAAVRDGLAPADRQRLSDQLCARLENGLLSPLRSELGRPLRLCVYAPYRSEASPLPLLRGCRDKGDLLVAPRMKPEGGLELREVQQASDWAPGRWGVPEPDPLRSRLVPTTIPLDIVLVPGMAYSLAKAGTIARLGYGGGYYDRLYAQREAAVAEGTIWVGFAYAIQVVAEPLPAESHDLLLHALATEQGIMRIGEGDWA</sequence>
<organism evidence="5 6">
    <name type="scientific">Cohnella boryungensis</name>
    <dbReference type="NCBI Taxonomy" id="768479"/>
    <lineage>
        <taxon>Bacteria</taxon>
        <taxon>Bacillati</taxon>
        <taxon>Bacillota</taxon>
        <taxon>Bacilli</taxon>
        <taxon>Bacillales</taxon>
        <taxon>Paenibacillaceae</taxon>
        <taxon>Cohnella</taxon>
    </lineage>
</organism>
<accession>A0ABV8S6G1</accession>
<comment type="caution">
    <text evidence="5">The sequence shown here is derived from an EMBL/GenBank/DDBJ whole genome shotgun (WGS) entry which is preliminary data.</text>
</comment>
<dbReference type="InterPro" id="IPR002698">
    <property type="entry name" value="FTHF_cligase"/>
</dbReference>
<gene>
    <name evidence="5" type="ORF">ACFO1S_03120</name>
</gene>
<dbReference type="InterPro" id="IPR037171">
    <property type="entry name" value="NagB/RpiA_transferase-like"/>
</dbReference>
<keyword evidence="4" id="KW-0460">Magnesium</keyword>
<proteinExistence type="inferred from homology"/>
<dbReference type="Pfam" id="PF01812">
    <property type="entry name" value="5-FTHF_cyc-lig"/>
    <property type="match status" value="1"/>
</dbReference>
<dbReference type="Gene3D" id="3.40.50.10420">
    <property type="entry name" value="NagB/RpiA/CoA transferase-like"/>
    <property type="match status" value="1"/>
</dbReference>
<dbReference type="InterPro" id="IPR024185">
    <property type="entry name" value="FTHF_cligase-like_sf"/>
</dbReference>
<evidence type="ECO:0000256" key="4">
    <source>
        <dbReference type="RuleBase" id="RU361279"/>
    </source>
</evidence>
<dbReference type="PANTHER" id="PTHR23407:SF1">
    <property type="entry name" value="5-FORMYLTETRAHYDROFOLATE CYCLO-LIGASE"/>
    <property type="match status" value="1"/>
</dbReference>
<dbReference type="PIRSF" id="PIRSF006806">
    <property type="entry name" value="FTHF_cligase"/>
    <property type="match status" value="1"/>
</dbReference>
<keyword evidence="3 4" id="KW-0067">ATP-binding</keyword>
<dbReference type="GO" id="GO:0030272">
    <property type="term" value="F:5-formyltetrahydrofolate cyclo-ligase activity"/>
    <property type="evidence" value="ECO:0007669"/>
    <property type="project" value="UniProtKB-EC"/>
</dbReference>
<evidence type="ECO:0000256" key="2">
    <source>
        <dbReference type="ARBA" id="ARBA00022741"/>
    </source>
</evidence>
<dbReference type="SUPFAM" id="SSF100950">
    <property type="entry name" value="NagB/RpiA/CoA transferase-like"/>
    <property type="match status" value="1"/>
</dbReference>
<dbReference type="RefSeq" id="WP_204600702.1">
    <property type="nucleotide sequence ID" value="NZ_JBHSED010000003.1"/>
</dbReference>
<comment type="similarity">
    <text evidence="1 4">Belongs to the 5-formyltetrahydrofolate cyclo-ligase family.</text>
</comment>
<evidence type="ECO:0000256" key="1">
    <source>
        <dbReference type="ARBA" id="ARBA00010638"/>
    </source>
</evidence>
<comment type="cofactor">
    <cofactor evidence="4">
        <name>Mg(2+)</name>
        <dbReference type="ChEBI" id="CHEBI:18420"/>
    </cofactor>
</comment>
<dbReference type="Proteomes" id="UP001595755">
    <property type="component" value="Unassembled WGS sequence"/>
</dbReference>
<dbReference type="NCBIfam" id="TIGR02727">
    <property type="entry name" value="MTHFS_bact"/>
    <property type="match status" value="1"/>
</dbReference>
<protein>
    <recommendedName>
        <fullName evidence="4">5-formyltetrahydrofolate cyclo-ligase</fullName>
        <ecNumber evidence="4">6.3.3.2</ecNumber>
    </recommendedName>
</protein>
<evidence type="ECO:0000256" key="3">
    <source>
        <dbReference type="ARBA" id="ARBA00022840"/>
    </source>
</evidence>
<dbReference type="EMBL" id="JBHSED010000003">
    <property type="protein sequence ID" value="MFC4302433.1"/>
    <property type="molecule type" value="Genomic_DNA"/>
</dbReference>
<comment type="catalytic activity">
    <reaction evidence="4">
        <text>(6S)-5-formyl-5,6,7,8-tetrahydrofolate + ATP = (6R)-5,10-methenyltetrahydrofolate + ADP + phosphate</text>
        <dbReference type="Rhea" id="RHEA:10488"/>
        <dbReference type="ChEBI" id="CHEBI:30616"/>
        <dbReference type="ChEBI" id="CHEBI:43474"/>
        <dbReference type="ChEBI" id="CHEBI:57455"/>
        <dbReference type="ChEBI" id="CHEBI:57457"/>
        <dbReference type="ChEBI" id="CHEBI:456216"/>
        <dbReference type="EC" id="6.3.3.2"/>
    </reaction>
</comment>